<accession>A0A814RYF7</accession>
<dbReference type="CDD" id="cd18793">
    <property type="entry name" value="SF2_C_SNF"/>
    <property type="match status" value="1"/>
</dbReference>
<feature type="region of interest" description="Disordered" evidence="9">
    <location>
        <begin position="1092"/>
        <end position="1133"/>
    </location>
</feature>
<dbReference type="Proteomes" id="UP000677228">
    <property type="component" value="Unassembled WGS sequence"/>
</dbReference>
<dbReference type="InterPro" id="IPR000330">
    <property type="entry name" value="SNF2_N"/>
</dbReference>
<gene>
    <name evidence="13" type="ORF">GPM918_LOCUS20654</name>
    <name evidence="12" type="ORF">OVA965_LOCUS3382</name>
    <name evidence="15" type="ORF">SRO942_LOCUS20651</name>
    <name evidence="14" type="ORF">TMI583_LOCUS3381</name>
</gene>
<dbReference type="GO" id="GO:0004386">
    <property type="term" value="F:helicase activity"/>
    <property type="evidence" value="ECO:0007669"/>
    <property type="project" value="UniProtKB-KW"/>
</dbReference>
<dbReference type="Pfam" id="PF00271">
    <property type="entry name" value="Helicase_C"/>
    <property type="match status" value="1"/>
</dbReference>
<feature type="compositionally biased region" description="Basic residues" evidence="9">
    <location>
        <begin position="39"/>
        <end position="51"/>
    </location>
</feature>
<dbReference type="SMART" id="SM00490">
    <property type="entry name" value="HELICc"/>
    <property type="match status" value="1"/>
</dbReference>
<protein>
    <recommendedName>
        <fullName evidence="17">Helicase ARIP4-like</fullName>
    </recommendedName>
</protein>
<dbReference type="GO" id="GO:0005524">
    <property type="term" value="F:ATP binding"/>
    <property type="evidence" value="ECO:0007669"/>
    <property type="project" value="UniProtKB-KW"/>
</dbReference>
<dbReference type="PANTHER" id="PTHR45797:SF1">
    <property type="entry name" value="HELICASE ARIP4"/>
    <property type="match status" value="1"/>
</dbReference>
<dbReference type="InterPro" id="IPR014001">
    <property type="entry name" value="Helicase_ATP-bd"/>
</dbReference>
<dbReference type="Proteomes" id="UP000682733">
    <property type="component" value="Unassembled WGS sequence"/>
</dbReference>
<evidence type="ECO:0000313" key="16">
    <source>
        <dbReference type="Proteomes" id="UP000663829"/>
    </source>
</evidence>
<evidence type="ECO:0000256" key="7">
    <source>
        <dbReference type="ARBA" id="ARBA00023125"/>
    </source>
</evidence>
<keyword evidence="8" id="KW-0539">Nucleus</keyword>
<dbReference type="PROSITE" id="PS51194">
    <property type="entry name" value="HELICASE_CTER"/>
    <property type="match status" value="1"/>
</dbReference>
<dbReference type="Gene3D" id="1.20.120.850">
    <property type="entry name" value="SWI2/SNF2 ATPases, N-terminal domain"/>
    <property type="match status" value="1"/>
</dbReference>
<evidence type="ECO:0000256" key="2">
    <source>
        <dbReference type="ARBA" id="ARBA00007025"/>
    </source>
</evidence>
<evidence type="ECO:0000313" key="14">
    <source>
        <dbReference type="EMBL" id="CAF3558015.1"/>
    </source>
</evidence>
<comment type="caution">
    <text evidence="13">The sequence shown here is derived from an EMBL/GenBank/DDBJ whole genome shotgun (WGS) entry which is preliminary data.</text>
</comment>
<dbReference type="EMBL" id="CAJOBA010000808">
    <property type="protein sequence ID" value="CAF3558015.1"/>
    <property type="molecule type" value="Genomic_DNA"/>
</dbReference>
<dbReference type="OrthoDB" id="2020972at2759"/>
<keyword evidence="7" id="KW-0238">DNA-binding</keyword>
<dbReference type="Gene3D" id="3.40.50.10810">
    <property type="entry name" value="Tandem AAA-ATPase domain"/>
    <property type="match status" value="1"/>
</dbReference>
<evidence type="ECO:0000256" key="3">
    <source>
        <dbReference type="ARBA" id="ARBA00022741"/>
    </source>
</evidence>
<feature type="domain" description="Helicase C-terminal" evidence="11">
    <location>
        <begin position="700"/>
        <end position="861"/>
    </location>
</feature>
<dbReference type="InterPro" id="IPR038718">
    <property type="entry name" value="SNF2-like_sf"/>
</dbReference>
<comment type="subcellular location">
    <subcellularLocation>
        <location evidence="1">Nucleus</location>
    </subcellularLocation>
</comment>
<dbReference type="Pfam" id="PF00176">
    <property type="entry name" value="SNF2-rel_dom"/>
    <property type="match status" value="1"/>
</dbReference>
<dbReference type="InterPro" id="IPR001650">
    <property type="entry name" value="Helicase_C-like"/>
</dbReference>
<reference evidence="13" key="1">
    <citation type="submission" date="2021-02" db="EMBL/GenBank/DDBJ databases">
        <authorList>
            <person name="Nowell W R."/>
        </authorList>
    </citation>
    <scope>NUCLEOTIDE SEQUENCE</scope>
</reference>
<dbReference type="InterPro" id="IPR027417">
    <property type="entry name" value="P-loop_NTPase"/>
</dbReference>
<dbReference type="SUPFAM" id="SSF52540">
    <property type="entry name" value="P-loop containing nucleoside triphosphate hydrolases"/>
    <property type="match status" value="2"/>
</dbReference>
<name>A0A814RYF7_9BILA</name>
<keyword evidence="4" id="KW-0378">Hydrolase</keyword>
<evidence type="ECO:0000259" key="11">
    <source>
        <dbReference type="PROSITE" id="PS51194"/>
    </source>
</evidence>
<feature type="domain" description="Helicase ATP-binding" evidence="10">
    <location>
        <begin position="281"/>
        <end position="495"/>
    </location>
</feature>
<dbReference type="EMBL" id="CAJOBC010006587">
    <property type="protein sequence ID" value="CAF3904088.1"/>
    <property type="molecule type" value="Genomic_DNA"/>
</dbReference>
<dbReference type="Proteomes" id="UP000663829">
    <property type="component" value="Unassembled WGS sequence"/>
</dbReference>
<dbReference type="GO" id="GO:0005634">
    <property type="term" value="C:nucleus"/>
    <property type="evidence" value="ECO:0007669"/>
    <property type="project" value="UniProtKB-SubCell"/>
</dbReference>
<evidence type="ECO:0000313" key="12">
    <source>
        <dbReference type="EMBL" id="CAF0776750.1"/>
    </source>
</evidence>
<dbReference type="GO" id="GO:0016887">
    <property type="term" value="F:ATP hydrolysis activity"/>
    <property type="evidence" value="ECO:0007669"/>
    <property type="project" value="InterPro"/>
</dbReference>
<dbReference type="Proteomes" id="UP000681722">
    <property type="component" value="Unassembled WGS sequence"/>
</dbReference>
<dbReference type="InterPro" id="IPR044574">
    <property type="entry name" value="ARIP4-like"/>
</dbReference>
<keyword evidence="16" id="KW-1185">Reference proteome</keyword>
<dbReference type="EMBL" id="CAJNOK010000808">
    <property type="protein sequence ID" value="CAF0776750.1"/>
    <property type="molecule type" value="Genomic_DNA"/>
</dbReference>
<proteinExistence type="inferred from homology"/>
<keyword evidence="6" id="KW-0067">ATP-binding</keyword>
<feature type="region of interest" description="Disordered" evidence="9">
    <location>
        <begin position="1"/>
        <end position="51"/>
    </location>
</feature>
<keyword evidence="3" id="KW-0547">Nucleotide-binding</keyword>
<dbReference type="SMART" id="SM00487">
    <property type="entry name" value="DEXDc"/>
    <property type="match status" value="1"/>
</dbReference>
<feature type="compositionally biased region" description="Low complexity" evidence="9">
    <location>
        <begin position="1101"/>
        <end position="1133"/>
    </location>
</feature>
<comment type="similarity">
    <text evidence="2">Belongs to the SNF2/RAD54 helicase family.</text>
</comment>
<evidence type="ECO:0000259" key="10">
    <source>
        <dbReference type="PROSITE" id="PS51192"/>
    </source>
</evidence>
<dbReference type="AlphaFoldDB" id="A0A814RYF7"/>
<dbReference type="Gene3D" id="3.40.50.300">
    <property type="entry name" value="P-loop containing nucleotide triphosphate hydrolases"/>
    <property type="match status" value="2"/>
</dbReference>
<evidence type="ECO:0000256" key="6">
    <source>
        <dbReference type="ARBA" id="ARBA00022840"/>
    </source>
</evidence>
<evidence type="ECO:0000256" key="5">
    <source>
        <dbReference type="ARBA" id="ARBA00022806"/>
    </source>
</evidence>
<evidence type="ECO:0000256" key="9">
    <source>
        <dbReference type="SAM" id="MobiDB-lite"/>
    </source>
</evidence>
<dbReference type="GO" id="GO:0003677">
    <property type="term" value="F:DNA binding"/>
    <property type="evidence" value="ECO:0007669"/>
    <property type="project" value="UniProtKB-KW"/>
</dbReference>
<evidence type="ECO:0000256" key="4">
    <source>
        <dbReference type="ARBA" id="ARBA00022801"/>
    </source>
</evidence>
<keyword evidence="5" id="KW-0347">Helicase</keyword>
<dbReference type="InterPro" id="IPR049730">
    <property type="entry name" value="SNF2/RAD54-like_C"/>
</dbReference>
<evidence type="ECO:0000256" key="8">
    <source>
        <dbReference type="ARBA" id="ARBA00023242"/>
    </source>
</evidence>
<feature type="compositionally biased region" description="Basic residues" evidence="9">
    <location>
        <begin position="22"/>
        <end position="31"/>
    </location>
</feature>
<dbReference type="PROSITE" id="PS51192">
    <property type="entry name" value="HELICASE_ATP_BIND_1"/>
    <property type="match status" value="1"/>
</dbReference>
<dbReference type="EMBL" id="CAJNOQ010006587">
    <property type="protein sequence ID" value="CAF1140398.1"/>
    <property type="molecule type" value="Genomic_DNA"/>
</dbReference>
<dbReference type="PANTHER" id="PTHR45797">
    <property type="entry name" value="RAD54-LIKE"/>
    <property type="match status" value="1"/>
</dbReference>
<organism evidence="13 16">
    <name type="scientific">Didymodactylos carnosus</name>
    <dbReference type="NCBI Taxonomy" id="1234261"/>
    <lineage>
        <taxon>Eukaryota</taxon>
        <taxon>Metazoa</taxon>
        <taxon>Spiralia</taxon>
        <taxon>Gnathifera</taxon>
        <taxon>Rotifera</taxon>
        <taxon>Eurotatoria</taxon>
        <taxon>Bdelloidea</taxon>
        <taxon>Philodinida</taxon>
        <taxon>Philodinidae</taxon>
        <taxon>Didymodactylos</taxon>
    </lineage>
</organism>
<evidence type="ECO:0000313" key="13">
    <source>
        <dbReference type="EMBL" id="CAF1140398.1"/>
    </source>
</evidence>
<evidence type="ECO:0000313" key="15">
    <source>
        <dbReference type="EMBL" id="CAF3904088.1"/>
    </source>
</evidence>
<sequence>MESLFSDPILKDNNPAVVGKNNVKKRKHRNRLDKDTSTKKKKSTAPHLRRNIRPLYTEAKLQNDTLAAQKAEQERIQRLQETNCNRICQQQEQEQEQLQQTSNENNVGDACVNSLNLEQNNNKPLFYAQLNHGNLEYSTGEANIFPQKTLERKISSDDDCILIDDDDNDDDDSNEKIETIQKLNDTNNVGEISSDDSDSDIQCVTSDTENVNDTLSKKLQRLHIDDRMNIPDENGLILVNVNHPGEDNDLYIPKHLTLTLKPHQIGGIRFMYDNIVESIEQHKKTDGLGCILAHSMGCGKTIQVIAFIDTLLRHTVAKCVLIVVPINTIQNWVNEFKRWTPEELIINDYVYKRPFSLYILNEIAKKLEHRAKIIQNWSVNGGVLILGYEMFRLMVTRKGANARGTNKKKRNNNLHIQQPVFVDLEEEKNVDALNDVRNALLSPDLIICHRIKNHLAGVAQALKEVKTHRRIVLTGYPLQNNLLEYWCMVDFVRPNYLGSRKEFSNMFERPIMNGQCVDSTIEDVKLMKYRAHVLHSILEGFVQRRGHDVLQSALPPKDEYVILLKLSTVQRQLYVKFLNAIGALSYSEKLNPLRAFAICCKIWNHADVLYKFIKNRQEGSDLDLDIDLELNNTKSTTRQQRLNRNSINSQSSFSLTGDQQQMTTFSMEKKEFDYDFANTVFNSYMCGLFSSGIKFEVAFTLLDLSIELGDKVLVFSQSLLSLNIFEEFLYQRRIPKSNDQVWEKNKTYLRLDGSTSSLDREKLINIFNAPNSNAKLFLLSTRAGCLGINLIAASRVIVLDVSWNPCHDAQAVCRVYRYGQKKHCYIYRLIADYTMEKRIYDRQIAKQGMSDRVVDELQPQSQFTKNEVENLVMFAAEEESSVNDISDIEKVSNDDVLLNMCQKHIQSITKVPFTHESLLCDKKDNQLTSADKRRAQRDYQHQKRMHTTSYKQRLTIGQNLSYQARNTPFSYSNYLNTDNRIFNQSSSSSLSSSTTLDTRFPLLNNCGQQRLSSSFMTPLSIHSQQTSTSQKLDELKYSGMNIQQSILRSPLIVQIEARKQQIIPANTQVQYIQTSNGSYIRTPEGKFFAIRSPQSTEEQEQQQQQRLPPSSLFDDSFDSNPTISSSSSSSSTLLPQSSIITNFQTQPLSTFSDINVDSLYFPYNNSLTDLNEQDNFNFIDNIQAGTINNVDSTSDPLSSFWDNDFFPNTNNDNNFASSPLLDCSDLFDNFFGTSDLESADIYQKTLANNNIYNSTALSASTSL</sequence>
<evidence type="ECO:0008006" key="17">
    <source>
        <dbReference type="Google" id="ProtNLM"/>
    </source>
</evidence>
<evidence type="ECO:0000256" key="1">
    <source>
        <dbReference type="ARBA" id="ARBA00004123"/>
    </source>
</evidence>